<dbReference type="PROSITE" id="PS51273">
    <property type="entry name" value="GATASE_TYPE_1"/>
    <property type="match status" value="1"/>
</dbReference>
<dbReference type="RefSeq" id="WP_248825424.1">
    <property type="nucleotide sequence ID" value="NZ_JALKFT010000014.1"/>
</dbReference>
<keyword evidence="2" id="KW-0315">Glutamine amidotransferase</keyword>
<dbReference type="PANTHER" id="PTHR42695">
    <property type="entry name" value="GLUTAMINE AMIDOTRANSFERASE YLR126C-RELATED"/>
    <property type="match status" value="1"/>
</dbReference>
<dbReference type="Proteomes" id="UP001201873">
    <property type="component" value="Unassembled WGS sequence"/>
</dbReference>
<name>A0ABT0K017_9ACTN</name>
<evidence type="ECO:0000313" key="3">
    <source>
        <dbReference type="Proteomes" id="UP001201873"/>
    </source>
</evidence>
<dbReference type="NCBIfam" id="NF005458">
    <property type="entry name" value="PRK07053.1"/>
    <property type="match status" value="1"/>
</dbReference>
<dbReference type="CDD" id="cd01741">
    <property type="entry name" value="GATase1_1"/>
    <property type="match status" value="1"/>
</dbReference>
<proteinExistence type="predicted"/>
<dbReference type="InterPro" id="IPR029062">
    <property type="entry name" value="Class_I_gatase-like"/>
</dbReference>
<feature type="domain" description="Glutamine amidotransferase" evidence="1">
    <location>
        <begin position="39"/>
        <end position="184"/>
    </location>
</feature>
<protein>
    <submittedName>
        <fullName evidence="2">Glutamine amidotransferase</fullName>
    </submittedName>
</protein>
<evidence type="ECO:0000313" key="2">
    <source>
        <dbReference type="EMBL" id="MCK9877140.1"/>
    </source>
</evidence>
<gene>
    <name evidence="2" type="ORF">MXD59_15385</name>
</gene>
<keyword evidence="3" id="KW-1185">Reference proteome</keyword>
<accession>A0ABT0K017</accession>
<dbReference type="InterPro" id="IPR044992">
    <property type="entry name" value="ChyE-like"/>
</dbReference>
<organism evidence="2 3">
    <name type="scientific">Frankia umida</name>
    <dbReference type="NCBI Taxonomy" id="573489"/>
    <lineage>
        <taxon>Bacteria</taxon>
        <taxon>Bacillati</taxon>
        <taxon>Actinomycetota</taxon>
        <taxon>Actinomycetes</taxon>
        <taxon>Frankiales</taxon>
        <taxon>Frankiaceae</taxon>
        <taxon>Frankia</taxon>
    </lineage>
</organism>
<dbReference type="Gene3D" id="3.40.50.880">
    <property type="match status" value="1"/>
</dbReference>
<sequence>MPRTAVAVRHVPFEDLGILGPLLTQHGYQTRYVDAGIDPIVEPEVVDADLLVVLGGPIGVGDVARYPFLADEIQALGGRLALELPTLGVCLGAQLVARALGAQVASTGQVEIGYAPLTLTRAGEESVLGALGDVPVLHWHGDQFTIPAGARHLARTPGFPYQAFEWGNAVLGLQFHLEADHSQLERWLIGHAHELAAHRLDPHTLRADAQRHGPDLAARSRRVFHAWLDQVVAVSR</sequence>
<dbReference type="EMBL" id="JALKFT010000014">
    <property type="protein sequence ID" value="MCK9877140.1"/>
    <property type="molecule type" value="Genomic_DNA"/>
</dbReference>
<comment type="caution">
    <text evidence="2">The sequence shown here is derived from an EMBL/GenBank/DDBJ whole genome shotgun (WGS) entry which is preliminary data.</text>
</comment>
<dbReference type="SUPFAM" id="SSF52317">
    <property type="entry name" value="Class I glutamine amidotransferase-like"/>
    <property type="match status" value="1"/>
</dbReference>
<reference evidence="2 3" key="1">
    <citation type="submission" date="2022-04" db="EMBL/GenBank/DDBJ databases">
        <title>Genome diversity in the genus Frankia.</title>
        <authorList>
            <person name="Carlos-Shanley C."/>
            <person name="Hahn D."/>
        </authorList>
    </citation>
    <scope>NUCLEOTIDE SEQUENCE [LARGE SCALE GENOMIC DNA]</scope>
    <source>
        <strain evidence="2 3">Ag45/Mut15</strain>
    </source>
</reference>
<dbReference type="Pfam" id="PF00117">
    <property type="entry name" value="GATase"/>
    <property type="match status" value="1"/>
</dbReference>
<dbReference type="InterPro" id="IPR017926">
    <property type="entry name" value="GATASE"/>
</dbReference>
<evidence type="ECO:0000259" key="1">
    <source>
        <dbReference type="Pfam" id="PF00117"/>
    </source>
</evidence>
<dbReference type="PANTHER" id="PTHR42695:SF5">
    <property type="entry name" value="GLUTAMINE AMIDOTRANSFERASE YLR126C-RELATED"/>
    <property type="match status" value="1"/>
</dbReference>